<organism evidence="1">
    <name type="scientific">bioreactor metagenome</name>
    <dbReference type="NCBI Taxonomy" id="1076179"/>
    <lineage>
        <taxon>unclassified sequences</taxon>
        <taxon>metagenomes</taxon>
        <taxon>ecological metagenomes</taxon>
    </lineage>
</organism>
<dbReference type="AlphaFoldDB" id="A0A645DQ37"/>
<proteinExistence type="predicted"/>
<accession>A0A645DQ37</accession>
<evidence type="ECO:0000313" key="1">
    <source>
        <dbReference type="EMBL" id="MPM91584.1"/>
    </source>
</evidence>
<sequence>MEDSGVNLLNNDEVRKAYLGEKVYASEECQIDSDSSGQ</sequence>
<dbReference type="EMBL" id="VSSQ01038623">
    <property type="protein sequence ID" value="MPM91584.1"/>
    <property type="molecule type" value="Genomic_DNA"/>
</dbReference>
<reference evidence="1" key="1">
    <citation type="submission" date="2019-08" db="EMBL/GenBank/DDBJ databases">
        <authorList>
            <person name="Kucharzyk K."/>
            <person name="Murdoch R.W."/>
            <person name="Higgins S."/>
            <person name="Loffler F."/>
        </authorList>
    </citation>
    <scope>NUCLEOTIDE SEQUENCE</scope>
</reference>
<comment type="caution">
    <text evidence="1">The sequence shown here is derived from an EMBL/GenBank/DDBJ whole genome shotgun (WGS) entry which is preliminary data.</text>
</comment>
<protein>
    <submittedName>
        <fullName evidence="1">Uncharacterized protein</fullName>
    </submittedName>
</protein>
<gene>
    <name evidence="1" type="ORF">SDC9_138715</name>
</gene>
<name>A0A645DQ37_9ZZZZ</name>